<keyword evidence="3" id="KW-1185">Reference proteome</keyword>
<dbReference type="Proteomes" id="UP001151699">
    <property type="component" value="Chromosome X"/>
</dbReference>
<dbReference type="SUPFAM" id="SSF51395">
    <property type="entry name" value="FMN-linked oxidoreductases"/>
    <property type="match status" value="1"/>
</dbReference>
<organism evidence="2 3">
    <name type="scientific">Pseudolycoriella hygida</name>
    <dbReference type="NCBI Taxonomy" id="35572"/>
    <lineage>
        <taxon>Eukaryota</taxon>
        <taxon>Metazoa</taxon>
        <taxon>Ecdysozoa</taxon>
        <taxon>Arthropoda</taxon>
        <taxon>Hexapoda</taxon>
        <taxon>Insecta</taxon>
        <taxon>Pterygota</taxon>
        <taxon>Neoptera</taxon>
        <taxon>Endopterygota</taxon>
        <taxon>Diptera</taxon>
        <taxon>Nematocera</taxon>
        <taxon>Sciaroidea</taxon>
        <taxon>Sciaridae</taxon>
        <taxon>Pseudolycoriella</taxon>
    </lineage>
</organism>
<dbReference type="GO" id="GO:0017150">
    <property type="term" value="F:tRNA dihydrouridine synthase activity"/>
    <property type="evidence" value="ECO:0007669"/>
    <property type="project" value="TreeGrafter"/>
</dbReference>
<dbReference type="AlphaFoldDB" id="A0A9Q0RXS0"/>
<comment type="caution">
    <text evidence="2">The sequence shown here is derived from an EMBL/GenBank/DDBJ whole genome shotgun (WGS) entry which is preliminary data.</text>
</comment>
<evidence type="ECO:0000259" key="1">
    <source>
        <dbReference type="Pfam" id="PF01207"/>
    </source>
</evidence>
<dbReference type="CDD" id="cd19871">
    <property type="entry name" value="DSRM_DUS2L"/>
    <property type="match status" value="1"/>
</dbReference>
<dbReference type="InterPro" id="IPR013785">
    <property type="entry name" value="Aldolase_TIM"/>
</dbReference>
<dbReference type="Pfam" id="PF01207">
    <property type="entry name" value="Dus"/>
    <property type="match status" value="1"/>
</dbReference>
<dbReference type="Gene3D" id="3.20.20.70">
    <property type="entry name" value="Aldolase class I"/>
    <property type="match status" value="1"/>
</dbReference>
<feature type="domain" description="DUS-like FMN-binding" evidence="1">
    <location>
        <begin position="15"/>
        <end position="254"/>
    </location>
</feature>
<dbReference type="PANTHER" id="PTHR45936">
    <property type="entry name" value="TRNA-DIHYDROURIDINE(20) SYNTHASE [NAD(P)+]-LIKE"/>
    <property type="match status" value="1"/>
</dbReference>
<proteinExistence type="predicted"/>
<dbReference type="InterPro" id="IPR035587">
    <property type="entry name" value="DUS-like_FMN-bd"/>
</dbReference>
<dbReference type="InterPro" id="IPR052582">
    <property type="entry name" value="tRNA-DUS-like"/>
</dbReference>
<evidence type="ECO:0000313" key="2">
    <source>
        <dbReference type="EMBL" id="KAJ6638100.1"/>
    </source>
</evidence>
<dbReference type="OrthoDB" id="10262250at2759"/>
<protein>
    <submittedName>
        <fullName evidence="2">tRNA-dihydrouridine(20) synthase [NAD(P)+]-like</fullName>
    </submittedName>
</protein>
<dbReference type="GO" id="GO:0005737">
    <property type="term" value="C:cytoplasm"/>
    <property type="evidence" value="ECO:0007669"/>
    <property type="project" value="TreeGrafter"/>
</dbReference>
<dbReference type="Gene3D" id="3.30.160.20">
    <property type="match status" value="1"/>
</dbReference>
<dbReference type="GO" id="GO:0000049">
    <property type="term" value="F:tRNA binding"/>
    <property type="evidence" value="ECO:0007669"/>
    <property type="project" value="InterPro"/>
</dbReference>
<gene>
    <name evidence="2" type="primary">Dus2</name>
    <name evidence="2" type="ORF">Bhyg_10833</name>
</gene>
<accession>A0A9Q0RXS0</accession>
<sequence length="460" mass="52154">MVSTRNFVDYRNKLILAPMVRVGTLPFRLLSLRYGADIVYTEELIDWKLLKTTRKINEVLGTVDFVDESDGTIVFRTCAEERERVVLQIGTSCAERALQVGKLVEGDVAALDVNMGCPKEFSVKGGMGIALLNNAENAKNVLKTLVAGLSIPVTCKIRIFSDIEKTIALVKEFEEIGISAIAVHGRTRQERPRHKVHADMIQKVVENLNIPVIANGGSNEIKTHEDIFKFKSSSGASSVMIARAAQWNPSIFQDAPLLPLDDVIKELLKLSILFDNSPSNTKYCIQMMLRELQETPRGKKFLECQTLEEICEIWELGAYCREKQLEYQERGSIGRRNVIPGKLLQKQDTDEPAAKKIKMDDDVIERNVAFFRTHYEDVRELPKSILHAHALRNFKPIPVYQTQQQDRLFRTVVAFDKKKYSSLYWEKNKRFAEQGAALVCILNLGLIDEEVLIKKGSILQ</sequence>
<dbReference type="InterPro" id="IPR044463">
    <property type="entry name" value="DUS2_DSRM"/>
</dbReference>
<dbReference type="PANTHER" id="PTHR45936:SF1">
    <property type="entry name" value="TRNA-DIHYDROURIDINE(20) SYNTHASE [NAD(P)+]-LIKE"/>
    <property type="match status" value="1"/>
</dbReference>
<dbReference type="EMBL" id="WJQU01000003">
    <property type="protein sequence ID" value="KAJ6638100.1"/>
    <property type="molecule type" value="Genomic_DNA"/>
</dbReference>
<reference evidence="2" key="1">
    <citation type="submission" date="2022-07" db="EMBL/GenBank/DDBJ databases">
        <authorList>
            <person name="Trinca V."/>
            <person name="Uliana J.V.C."/>
            <person name="Torres T.T."/>
            <person name="Ward R.J."/>
            <person name="Monesi N."/>
        </authorList>
    </citation>
    <scope>NUCLEOTIDE SEQUENCE</scope>
    <source>
        <strain evidence="2">HSMRA1968</strain>
        <tissue evidence="2">Whole embryos</tissue>
    </source>
</reference>
<dbReference type="CDD" id="cd02801">
    <property type="entry name" value="DUS_like_FMN"/>
    <property type="match status" value="1"/>
</dbReference>
<name>A0A9Q0RXS0_9DIPT</name>
<dbReference type="SUPFAM" id="SSF54768">
    <property type="entry name" value="dsRNA-binding domain-like"/>
    <property type="match status" value="1"/>
</dbReference>
<evidence type="ECO:0000313" key="3">
    <source>
        <dbReference type="Proteomes" id="UP001151699"/>
    </source>
</evidence>